<dbReference type="Gene3D" id="1.25.40.10">
    <property type="entry name" value="Tetratricopeptide repeat domain"/>
    <property type="match status" value="1"/>
</dbReference>
<protein>
    <recommendedName>
        <fullName evidence="2">separase</fullName>
        <ecNumber evidence="2">3.4.22.49</ecNumber>
    </recommendedName>
</protein>
<feature type="compositionally biased region" description="Low complexity" evidence="6">
    <location>
        <begin position="1137"/>
        <end position="1154"/>
    </location>
</feature>
<evidence type="ECO:0000256" key="5">
    <source>
        <dbReference type="PROSITE-ProRule" id="PRU00339"/>
    </source>
</evidence>
<dbReference type="PANTHER" id="PTHR12792">
    <property type="entry name" value="EXTRA SPINDLE POLES 1-RELATED"/>
    <property type="match status" value="1"/>
</dbReference>
<dbReference type="GO" id="GO:0005634">
    <property type="term" value="C:nucleus"/>
    <property type="evidence" value="ECO:0007669"/>
    <property type="project" value="InterPro"/>
</dbReference>
<feature type="region of interest" description="Disordered" evidence="6">
    <location>
        <begin position="157"/>
        <end position="199"/>
    </location>
</feature>
<dbReference type="OrthoDB" id="10255632at2759"/>
<dbReference type="Pfam" id="PF03568">
    <property type="entry name" value="Separin_C"/>
    <property type="match status" value="1"/>
</dbReference>
<feature type="compositionally biased region" description="Low complexity" evidence="6">
    <location>
        <begin position="179"/>
        <end position="199"/>
    </location>
</feature>
<name>A0A9W7ZWD8_9FUNG</name>
<evidence type="ECO:0000313" key="9">
    <source>
        <dbReference type="Proteomes" id="UP001150569"/>
    </source>
</evidence>
<comment type="caution">
    <text evidence="8">The sequence shown here is derived from an EMBL/GenBank/DDBJ whole genome shotgun (WGS) entry which is preliminary data.</text>
</comment>
<dbReference type="InterPro" id="IPR011990">
    <property type="entry name" value="TPR-like_helical_dom_sf"/>
</dbReference>
<evidence type="ECO:0000313" key="8">
    <source>
        <dbReference type="EMBL" id="KAJ1914498.1"/>
    </source>
</evidence>
<keyword evidence="4" id="KW-0159">Chromosome partition</keyword>
<dbReference type="SUPFAM" id="SSF48452">
    <property type="entry name" value="TPR-like"/>
    <property type="match status" value="1"/>
</dbReference>
<comment type="catalytic activity">
    <reaction evidence="1">
        <text>All bonds known to be hydrolyzed by this endopeptidase have arginine in P1 and an acidic residue in P4. P6 is often occupied by an acidic residue or by a hydroxy-amino-acid residue, the phosphorylation of which enhances cleavage.</text>
        <dbReference type="EC" id="3.4.22.49"/>
    </reaction>
</comment>
<gene>
    <name evidence="8" type="primary">ESP1_2</name>
    <name evidence="8" type="ORF">IWQ60_008788</name>
</gene>
<dbReference type="GO" id="GO:0005737">
    <property type="term" value="C:cytoplasm"/>
    <property type="evidence" value="ECO:0007669"/>
    <property type="project" value="TreeGrafter"/>
</dbReference>
<dbReference type="EMBL" id="JANBPT010000681">
    <property type="protein sequence ID" value="KAJ1914498.1"/>
    <property type="molecule type" value="Genomic_DNA"/>
</dbReference>
<evidence type="ECO:0000256" key="6">
    <source>
        <dbReference type="SAM" id="MobiDB-lite"/>
    </source>
</evidence>
<evidence type="ECO:0000256" key="1">
    <source>
        <dbReference type="ARBA" id="ARBA00000451"/>
    </source>
</evidence>
<dbReference type="EC" id="3.4.22.49" evidence="2"/>
<dbReference type="InterPro" id="IPR019734">
    <property type="entry name" value="TPR_rpt"/>
</dbReference>
<dbReference type="GO" id="GO:0006508">
    <property type="term" value="P:proteolysis"/>
    <property type="evidence" value="ECO:0007669"/>
    <property type="project" value="InterPro"/>
</dbReference>
<feature type="domain" description="Peptidase C50" evidence="7">
    <location>
        <begin position="1992"/>
        <end position="2087"/>
    </location>
</feature>
<dbReference type="GO" id="GO:0072686">
    <property type="term" value="C:mitotic spindle"/>
    <property type="evidence" value="ECO:0007669"/>
    <property type="project" value="TreeGrafter"/>
</dbReference>
<sequence>MGQLVLPTDIASLGPSFEATLVATLTATRPSGGRTTTATSKKTGDVATPSKADLASRAYYAMKLVNLILSKWPSAKAQPSEPGLDVVTVTGCVDHCLRFLRVHEALVKLRPYDLAKVESNYISKLIQLGQYDLAFQQLNHYRKQYLLAEVKEAVQTKSSAKTRPPTARPRSGAAKAPLTASNRTTTAPAPAAAAKGPDSAASSSLIHLPLTYYATDETYNLLVVTSFTHALRCALESRDLTRLRSWVPHLRDRSGTCHGWCLNLRQTNPSIASTHLEAYFRVLHRTAALFPTADAAFLVYKRESLAAYAQTRDASVTQLADLVLHAALTVEKAGQKSSLADAAALHDMVFDGILPPLTVQSVVCLGPYKLLEHQILLNRKLKSPPTSLLSFRLWDQFIESVQGADPLLAALSSSLVALYRLVWMITSPGLLPHPDRHEVTKALKSLDLTLLPALSSRSLTQARDFLTVHLRAVDFLRKALISASSGSSDSDRTSGDASHDQLPWLVQPNGALDTAVDHLALVATLYHRCHKAQPDSSQFDRYVPSAVACLHAAARYLFNANQPTTFHRCRASLQGSLRMASTWPCPASLALTSSTLFNYGGSLYRARQHTLATIAFQDACTAAQNLLVSSPALPPPAVEIDLCYDNGVVKVTNDQLCKRYEFLGVCQLATSRLADAVRSFARALMYLPLSRRREVVAYWQSEPGAPPELASCAAYPLVERYVKAAVGLTDLGPYPALGSIWREVGVPDHLDSILVQPALMETELALLRRYAAKSATEPSQALVLAELARHYAWETSPAAHVRLVLEEVRLQWTLDPHTPTEDLVAEIETLLDQLKERLVQSGCTSLDHQLPQLLAHAYSWLAILQPQGRMSRVDRDVAGSTALEIWRRLLSHLSDWIPRKPPAKRAETSQGISQPDQLAAHLAFLTDQFAADGSLTNQIAVMGLRLRLLHLYSSADTPIAEATKLYTQLGLAHLRLGHDGRALEAITRALTLCETMASPNEDVLSTHLAYVRCLVTTGQLAKAESAFQTATAVSHTILNSKLYPGRPSDPTRPRKVSPRKLDVVILAQAALVYAELCFNNGDWATAALEGTRAFRLLSYALSSLARRRQARRQTLPVPTRDPARTLFGPDDDDEEGTTSPTTTTTTSAQPSSLTAQFERTKLEEKYALLHDTNHWQLQTLFFDTLWFLGRTYCLKGHPKETDYFLKQAAGLAETTGAVFNVSVTSGYRIGFLARQHEWEQGRPLVDDLWSSFPTTTKATGPLYAVTIGMQLATWFDRQALPEQAQEVYGLASKLLARTGELGAEETSLEQEITPRTVRVVQYLTDATVPVTTDEVVPPSNTLLDHLRSEIALQLAYRSPRGSEALDGDSTTVTAATLHSCQPRAEFHLRHAKALLQRTEHTKLGLEARTEWATCAAFFTIGAKPMHSKSKATAINPMATAATTEARTATLLAALDHLQTAYADGLGALHPHDLFEVCMLVGRVYHLLVRTDPVRLRTDAAGYAKLTYYLEMAKGIVARREMLTSLQRKLIGVVPNELAWPAKFTIDCGNPLAATVVVGHETDEGATGLPSPTLRSRTLTSIAPGSPNQSEDDDLFTVASTAPTPTSISSLSSTALDLRIPSGTDDAVSRHHRELYVRYAEASIATADLPAEISSAFLDHLPPSWVVCGLSIDPDAQLLYLTRYVSPVGATHPSPPLVIQLDLAARPDFITYQAVTTTFQAIILRNNDTSASGKYCVSKEDKVQWWRSRMALDEQLRNLLADIQARWLGPFVGLLRDTRHTRADDLDKFKGGLQKLVASQAKGRVLTRVRQLELGEMPACFLAAHAAGDLDEGAYVELWRFIVDMYATHGIPISFDDTAVAQATAELRELLETCQSSELPDTAQQPAPHVVLVVDKYAQSLPWESIPCLRHRSVSRVPSVHFLRDRLAWMRHRAELTVNPTDAIAEALTELTITAKPATRRGRKPRSTPLALADDNAAAAAIATNQSRLRVRRSRVYYVLNPGRDLLNTQREFEPALRAQSSWDGAIGRAPLDKECEQALQTRDIYIYFGHSGGEQYLRGQRVRALPRCAVSLLFGCSSGHLKAAGEFDPYGTALDYMVGGCPSLVANLWDVTDKDIDRFSKSLMAKWGLLGEVETGSSVSLTEAVRDARDDCNLKYLIGAAPVVYGIPCYLEP</sequence>
<accession>A0A9W7ZWD8</accession>
<evidence type="ECO:0000256" key="3">
    <source>
        <dbReference type="ARBA" id="ARBA00022801"/>
    </source>
</evidence>
<reference evidence="8" key="1">
    <citation type="submission" date="2022-07" db="EMBL/GenBank/DDBJ databases">
        <title>Phylogenomic reconstructions and comparative analyses of Kickxellomycotina fungi.</title>
        <authorList>
            <person name="Reynolds N.K."/>
            <person name="Stajich J.E."/>
            <person name="Barry K."/>
            <person name="Grigoriev I.V."/>
            <person name="Crous P."/>
            <person name="Smith M.E."/>
        </authorList>
    </citation>
    <scope>NUCLEOTIDE SEQUENCE</scope>
    <source>
        <strain evidence="8">RSA 861</strain>
    </source>
</reference>
<dbReference type="PROSITE" id="PS51700">
    <property type="entry name" value="SEPARIN"/>
    <property type="match status" value="1"/>
</dbReference>
<dbReference type="PROSITE" id="PS50005">
    <property type="entry name" value="TPR"/>
    <property type="match status" value="1"/>
</dbReference>
<dbReference type="GO" id="GO:0051307">
    <property type="term" value="P:meiotic chromosome separation"/>
    <property type="evidence" value="ECO:0007669"/>
    <property type="project" value="TreeGrafter"/>
</dbReference>
<evidence type="ECO:0000256" key="2">
    <source>
        <dbReference type="ARBA" id="ARBA00012489"/>
    </source>
</evidence>
<dbReference type="SMART" id="SM00028">
    <property type="entry name" value="TPR"/>
    <property type="match status" value="2"/>
</dbReference>
<dbReference type="GO" id="GO:0004197">
    <property type="term" value="F:cysteine-type endopeptidase activity"/>
    <property type="evidence" value="ECO:0007669"/>
    <property type="project" value="InterPro"/>
</dbReference>
<dbReference type="PANTHER" id="PTHR12792:SF0">
    <property type="entry name" value="SEPARIN"/>
    <property type="match status" value="1"/>
</dbReference>
<proteinExistence type="predicted"/>
<keyword evidence="9" id="KW-1185">Reference proteome</keyword>
<keyword evidence="3 8" id="KW-0378">Hydrolase</keyword>
<keyword evidence="5" id="KW-0802">TPR repeat</keyword>
<evidence type="ECO:0000259" key="7">
    <source>
        <dbReference type="PROSITE" id="PS51700"/>
    </source>
</evidence>
<feature type="repeat" description="TPR" evidence="5">
    <location>
        <begin position="963"/>
        <end position="996"/>
    </location>
</feature>
<feature type="region of interest" description="Disordered" evidence="6">
    <location>
        <begin position="1110"/>
        <end position="1154"/>
    </location>
</feature>
<dbReference type="Proteomes" id="UP001150569">
    <property type="component" value="Unassembled WGS sequence"/>
</dbReference>
<dbReference type="GO" id="GO:0044732">
    <property type="term" value="C:mitotic spindle pole body"/>
    <property type="evidence" value="ECO:0007669"/>
    <property type="project" value="TreeGrafter"/>
</dbReference>
<dbReference type="InterPro" id="IPR030397">
    <property type="entry name" value="SEPARIN_core_dom"/>
</dbReference>
<dbReference type="InterPro" id="IPR005314">
    <property type="entry name" value="Peptidase_C50"/>
</dbReference>
<organism evidence="8 9">
    <name type="scientific">Tieghemiomyces parasiticus</name>
    <dbReference type="NCBI Taxonomy" id="78921"/>
    <lineage>
        <taxon>Eukaryota</taxon>
        <taxon>Fungi</taxon>
        <taxon>Fungi incertae sedis</taxon>
        <taxon>Zoopagomycota</taxon>
        <taxon>Kickxellomycotina</taxon>
        <taxon>Dimargaritomycetes</taxon>
        <taxon>Dimargaritales</taxon>
        <taxon>Dimargaritaceae</taxon>
        <taxon>Tieghemiomyces</taxon>
    </lineage>
</organism>
<evidence type="ECO:0000256" key="4">
    <source>
        <dbReference type="ARBA" id="ARBA00022829"/>
    </source>
</evidence>